<protein>
    <recommendedName>
        <fullName evidence="3">N-acetyltransferase domain-containing protein</fullName>
    </recommendedName>
</protein>
<dbReference type="KEGG" id="ehx:EMIHUDRAFT_252824"/>
<name>A0A0D3KG04_EMIH1</name>
<evidence type="ECO:0000313" key="2">
    <source>
        <dbReference type="Proteomes" id="UP000013827"/>
    </source>
</evidence>
<reference evidence="2" key="1">
    <citation type="journal article" date="2013" name="Nature">
        <title>Pan genome of the phytoplankton Emiliania underpins its global distribution.</title>
        <authorList>
            <person name="Read B.A."/>
            <person name="Kegel J."/>
            <person name="Klute M.J."/>
            <person name="Kuo A."/>
            <person name="Lefebvre S.C."/>
            <person name="Maumus F."/>
            <person name="Mayer C."/>
            <person name="Miller J."/>
            <person name="Monier A."/>
            <person name="Salamov A."/>
            <person name="Young J."/>
            <person name="Aguilar M."/>
            <person name="Claverie J.M."/>
            <person name="Frickenhaus S."/>
            <person name="Gonzalez K."/>
            <person name="Herman E.K."/>
            <person name="Lin Y.C."/>
            <person name="Napier J."/>
            <person name="Ogata H."/>
            <person name="Sarno A.F."/>
            <person name="Shmutz J."/>
            <person name="Schroeder D."/>
            <person name="de Vargas C."/>
            <person name="Verret F."/>
            <person name="von Dassow P."/>
            <person name="Valentin K."/>
            <person name="Van de Peer Y."/>
            <person name="Wheeler G."/>
            <person name="Dacks J.B."/>
            <person name="Delwiche C.F."/>
            <person name="Dyhrman S.T."/>
            <person name="Glockner G."/>
            <person name="John U."/>
            <person name="Richards T."/>
            <person name="Worden A.Z."/>
            <person name="Zhang X."/>
            <person name="Grigoriev I.V."/>
            <person name="Allen A.E."/>
            <person name="Bidle K."/>
            <person name="Borodovsky M."/>
            <person name="Bowler C."/>
            <person name="Brownlee C."/>
            <person name="Cock J.M."/>
            <person name="Elias M."/>
            <person name="Gladyshev V.N."/>
            <person name="Groth M."/>
            <person name="Guda C."/>
            <person name="Hadaegh A."/>
            <person name="Iglesias-Rodriguez M.D."/>
            <person name="Jenkins J."/>
            <person name="Jones B.M."/>
            <person name="Lawson T."/>
            <person name="Leese F."/>
            <person name="Lindquist E."/>
            <person name="Lobanov A."/>
            <person name="Lomsadze A."/>
            <person name="Malik S.B."/>
            <person name="Marsh M.E."/>
            <person name="Mackinder L."/>
            <person name="Mock T."/>
            <person name="Mueller-Roeber B."/>
            <person name="Pagarete A."/>
            <person name="Parker M."/>
            <person name="Probert I."/>
            <person name="Quesneville H."/>
            <person name="Raines C."/>
            <person name="Rensing S.A."/>
            <person name="Riano-Pachon D.M."/>
            <person name="Richier S."/>
            <person name="Rokitta S."/>
            <person name="Shiraiwa Y."/>
            <person name="Soanes D.M."/>
            <person name="van der Giezen M."/>
            <person name="Wahlund T.M."/>
            <person name="Williams B."/>
            <person name="Wilson W."/>
            <person name="Wolfe G."/>
            <person name="Wurch L.L."/>
        </authorList>
    </citation>
    <scope>NUCLEOTIDE SEQUENCE</scope>
</reference>
<dbReference type="HOGENOM" id="CLU_3072711_0_0_1"/>
<sequence>MQFNFVVSTNVRAVLLWERHGFAVVGRSSTTSAKLHQHRTHRARRLGDFANLI</sequence>
<evidence type="ECO:0000313" key="1">
    <source>
        <dbReference type="EnsemblProtists" id="EOD34689"/>
    </source>
</evidence>
<dbReference type="AlphaFoldDB" id="A0A0D3KG04"/>
<dbReference type="EnsemblProtists" id="EOD34689">
    <property type="protein sequence ID" value="EOD34689"/>
    <property type="gene ID" value="EMIHUDRAFT_252824"/>
</dbReference>
<dbReference type="PaxDb" id="2903-EOD34689"/>
<dbReference type="Proteomes" id="UP000013827">
    <property type="component" value="Unassembled WGS sequence"/>
</dbReference>
<reference evidence="1" key="2">
    <citation type="submission" date="2024-10" db="UniProtKB">
        <authorList>
            <consortium name="EnsemblProtists"/>
        </authorList>
    </citation>
    <scope>IDENTIFICATION</scope>
</reference>
<evidence type="ECO:0008006" key="3">
    <source>
        <dbReference type="Google" id="ProtNLM"/>
    </source>
</evidence>
<keyword evidence="2" id="KW-1185">Reference proteome</keyword>
<dbReference type="Gene3D" id="3.40.630.30">
    <property type="match status" value="1"/>
</dbReference>
<dbReference type="GeneID" id="17279960"/>
<proteinExistence type="predicted"/>
<organism evidence="1 2">
    <name type="scientific">Emiliania huxleyi (strain CCMP1516)</name>
    <dbReference type="NCBI Taxonomy" id="280463"/>
    <lineage>
        <taxon>Eukaryota</taxon>
        <taxon>Haptista</taxon>
        <taxon>Haptophyta</taxon>
        <taxon>Prymnesiophyceae</taxon>
        <taxon>Isochrysidales</taxon>
        <taxon>Noelaerhabdaceae</taxon>
        <taxon>Emiliania</taxon>
    </lineage>
</organism>
<accession>A0A0D3KG04</accession>
<dbReference type="RefSeq" id="XP_005787118.1">
    <property type="nucleotide sequence ID" value="XM_005787061.1"/>
</dbReference>